<dbReference type="EMBL" id="JACGWM010000001">
    <property type="protein sequence ID" value="KAL0397251.1"/>
    <property type="molecule type" value="Genomic_DNA"/>
</dbReference>
<proteinExistence type="predicted"/>
<organism evidence="1">
    <name type="scientific">Sesamum calycinum</name>
    <dbReference type="NCBI Taxonomy" id="2727403"/>
    <lineage>
        <taxon>Eukaryota</taxon>
        <taxon>Viridiplantae</taxon>
        <taxon>Streptophyta</taxon>
        <taxon>Embryophyta</taxon>
        <taxon>Tracheophyta</taxon>
        <taxon>Spermatophyta</taxon>
        <taxon>Magnoliopsida</taxon>
        <taxon>eudicotyledons</taxon>
        <taxon>Gunneridae</taxon>
        <taxon>Pentapetalae</taxon>
        <taxon>asterids</taxon>
        <taxon>lamiids</taxon>
        <taxon>Lamiales</taxon>
        <taxon>Pedaliaceae</taxon>
        <taxon>Sesamum</taxon>
    </lineage>
</organism>
<protein>
    <submittedName>
        <fullName evidence="1">Late blight resistance proteinR1B-23</fullName>
    </submittedName>
</protein>
<gene>
    <name evidence="1" type="ORF">Scaly_0173500</name>
</gene>
<dbReference type="InterPro" id="IPR032675">
    <property type="entry name" value="LRR_dom_sf"/>
</dbReference>
<dbReference type="PANTHER" id="PTHR15140">
    <property type="entry name" value="TUBULIN-SPECIFIC CHAPERONE E"/>
    <property type="match status" value="1"/>
</dbReference>
<dbReference type="Gene3D" id="3.80.10.10">
    <property type="entry name" value="Ribonuclease Inhibitor"/>
    <property type="match status" value="1"/>
</dbReference>
<dbReference type="SUPFAM" id="SSF52058">
    <property type="entry name" value="L domain-like"/>
    <property type="match status" value="1"/>
</dbReference>
<accession>A0AAW2SX52</accession>
<evidence type="ECO:0000313" key="1">
    <source>
        <dbReference type="EMBL" id="KAL0397251.1"/>
    </source>
</evidence>
<sequence>MPQLRHLIFFDSILPMPFAAIQNLQTLCGVKNFTFKRKAIEMFPNLKKLKVFYTGKSREKWAKYCLHNLVHLTQLGTLEVRFSCLSISEETPFPASFALPPKLKKLTLSGCTLPWQDMAVIGSLLDLEVLKLEYDCFTGREWESSEGQFPRLKFLLMEGLRLVCWRAESSHFPCLEQLIIKCCRQLEEIPCEIGDIPSLQLIEVDRVKKSVIDSAVLIQEEQRSLENDLLHVRINSE</sequence>
<reference evidence="1" key="1">
    <citation type="submission" date="2020-06" db="EMBL/GenBank/DDBJ databases">
        <authorList>
            <person name="Li T."/>
            <person name="Hu X."/>
            <person name="Zhang T."/>
            <person name="Song X."/>
            <person name="Zhang H."/>
            <person name="Dai N."/>
            <person name="Sheng W."/>
            <person name="Hou X."/>
            <person name="Wei L."/>
        </authorList>
    </citation>
    <scope>NUCLEOTIDE SEQUENCE</scope>
    <source>
        <strain evidence="1">KEN8</strain>
        <tissue evidence="1">Leaf</tissue>
    </source>
</reference>
<dbReference type="AlphaFoldDB" id="A0AAW2SX52"/>
<dbReference type="PANTHER" id="PTHR15140:SF37">
    <property type="entry name" value="UBIQUITIN-LIKE DOMAIN-CONTAINING PROTEIN"/>
    <property type="match status" value="1"/>
</dbReference>
<comment type="caution">
    <text evidence="1">The sequence shown here is derived from an EMBL/GenBank/DDBJ whole genome shotgun (WGS) entry which is preliminary data.</text>
</comment>
<reference evidence="1" key="2">
    <citation type="journal article" date="2024" name="Plant">
        <title>Genomic evolution and insights into agronomic trait innovations of Sesamum species.</title>
        <authorList>
            <person name="Miao H."/>
            <person name="Wang L."/>
            <person name="Qu L."/>
            <person name="Liu H."/>
            <person name="Sun Y."/>
            <person name="Le M."/>
            <person name="Wang Q."/>
            <person name="Wei S."/>
            <person name="Zheng Y."/>
            <person name="Lin W."/>
            <person name="Duan Y."/>
            <person name="Cao H."/>
            <person name="Xiong S."/>
            <person name="Wang X."/>
            <person name="Wei L."/>
            <person name="Li C."/>
            <person name="Ma Q."/>
            <person name="Ju M."/>
            <person name="Zhao R."/>
            <person name="Li G."/>
            <person name="Mu C."/>
            <person name="Tian Q."/>
            <person name="Mei H."/>
            <person name="Zhang T."/>
            <person name="Gao T."/>
            <person name="Zhang H."/>
        </authorList>
    </citation>
    <scope>NUCLEOTIDE SEQUENCE</scope>
    <source>
        <strain evidence="1">KEN8</strain>
    </source>
</reference>
<name>A0AAW2SX52_9LAMI</name>